<evidence type="ECO:0000313" key="1">
    <source>
        <dbReference type="EMBL" id="EQD46427.1"/>
    </source>
</evidence>
<name>T0ZPH6_9ZZZZ</name>
<dbReference type="SUPFAM" id="SSF51621">
    <property type="entry name" value="Phosphoenolpyruvate/pyruvate domain"/>
    <property type="match status" value="1"/>
</dbReference>
<gene>
    <name evidence="1" type="ORF">B1B_12630</name>
</gene>
<organism evidence="1">
    <name type="scientific">mine drainage metagenome</name>
    <dbReference type="NCBI Taxonomy" id="410659"/>
    <lineage>
        <taxon>unclassified sequences</taxon>
        <taxon>metagenomes</taxon>
        <taxon>ecological metagenomes</taxon>
    </lineage>
</organism>
<protein>
    <submittedName>
        <fullName evidence="1">Carboxyvinyl-carboxyphosphonate phosphorylmutase</fullName>
    </submittedName>
</protein>
<sequence length="295" mass="32036">MTLPRNTVIERARRFRALHADRAPLVLPNAWDVPSARTFEDAGFSAVATSSAGIMVSRGYPDGERMPLPELVEAVERIASRLRVPLSADVVAGYGTTPAAVGRTVRRMLQAGAVGVNLEDHNPASGKLFPLEVQLQRIRAGLRAGEEYGVPLVLNARTDALKHAPGGESARFEEAIRRAEAYRDAGADCVYPMGLTERSAIRDFVQAVRCPVNVMVRQGLPPLRELARLGVKRVSFGPSASYATFGLLQRASREVLTRGTFRTLVEGAITFDELNLLAEPRRSPPGRGTGRRVTS</sequence>
<dbReference type="PANTHER" id="PTHR42905:SF16">
    <property type="entry name" value="CARBOXYPHOSPHONOENOLPYRUVATE PHOSPHONOMUTASE-LIKE PROTEIN (AFU_ORTHOLOGUE AFUA_5G07230)"/>
    <property type="match status" value="1"/>
</dbReference>
<dbReference type="PANTHER" id="PTHR42905">
    <property type="entry name" value="PHOSPHOENOLPYRUVATE CARBOXYLASE"/>
    <property type="match status" value="1"/>
</dbReference>
<accession>T0ZPH6</accession>
<reference evidence="1" key="2">
    <citation type="journal article" date="2014" name="ISME J.">
        <title>Microbial stratification in low pH oxic and suboxic macroscopic growths along an acid mine drainage.</title>
        <authorList>
            <person name="Mendez-Garcia C."/>
            <person name="Mesa V."/>
            <person name="Sprenger R.R."/>
            <person name="Richter M."/>
            <person name="Diez M.S."/>
            <person name="Solano J."/>
            <person name="Bargiela R."/>
            <person name="Golyshina O.V."/>
            <person name="Manteca A."/>
            <person name="Ramos J.L."/>
            <person name="Gallego J.R."/>
            <person name="Llorente I."/>
            <person name="Martins Dos Santos V.A."/>
            <person name="Jensen O.N."/>
            <person name="Pelaez A.I."/>
            <person name="Sanchez J."/>
            <person name="Ferrer M."/>
        </authorList>
    </citation>
    <scope>NUCLEOTIDE SEQUENCE</scope>
</reference>
<reference evidence="1" key="1">
    <citation type="submission" date="2013-08" db="EMBL/GenBank/DDBJ databases">
        <authorList>
            <person name="Mendez C."/>
            <person name="Richter M."/>
            <person name="Ferrer M."/>
            <person name="Sanchez J."/>
        </authorList>
    </citation>
    <scope>NUCLEOTIDE SEQUENCE</scope>
</reference>
<proteinExistence type="predicted"/>
<dbReference type="InterPro" id="IPR015813">
    <property type="entry name" value="Pyrv/PenolPyrv_kinase-like_dom"/>
</dbReference>
<dbReference type="AlphaFoldDB" id="T0ZPH6"/>
<dbReference type="InterPro" id="IPR039556">
    <property type="entry name" value="ICL/PEPM"/>
</dbReference>
<dbReference type="GO" id="GO:0003824">
    <property type="term" value="F:catalytic activity"/>
    <property type="evidence" value="ECO:0007669"/>
    <property type="project" value="InterPro"/>
</dbReference>
<dbReference type="Pfam" id="PF13714">
    <property type="entry name" value="PEP_mutase"/>
    <property type="match status" value="1"/>
</dbReference>
<dbReference type="CDD" id="cd00377">
    <property type="entry name" value="ICL_PEPM"/>
    <property type="match status" value="1"/>
</dbReference>
<dbReference type="InterPro" id="IPR040442">
    <property type="entry name" value="Pyrv_kinase-like_dom_sf"/>
</dbReference>
<comment type="caution">
    <text evidence="1">The sequence shown here is derived from an EMBL/GenBank/DDBJ whole genome shotgun (WGS) entry which is preliminary data.</text>
</comment>
<dbReference type="Gene3D" id="3.20.20.60">
    <property type="entry name" value="Phosphoenolpyruvate-binding domains"/>
    <property type="match status" value="1"/>
</dbReference>
<dbReference type="EMBL" id="AUZY01008287">
    <property type="protein sequence ID" value="EQD46427.1"/>
    <property type="molecule type" value="Genomic_DNA"/>
</dbReference>